<name>A0A2Z4GC13_9BACT</name>
<sequence length="64" mass="7291">MRYAAIKELSFKLQRSDMLIARGQTPRKKVRDSFVLAFLRPGRDVLATKLQRSDMLIARGANPS</sequence>
<evidence type="ECO:0000313" key="1">
    <source>
        <dbReference type="EMBL" id="AWV98832.1"/>
    </source>
</evidence>
<proteinExistence type="predicted"/>
<dbReference type="AlphaFoldDB" id="A0A2Z4GC13"/>
<dbReference type="KEGG" id="als:DJ013_11875"/>
<keyword evidence="2" id="KW-1185">Reference proteome</keyword>
<dbReference type="EMBL" id="CP029480">
    <property type="protein sequence ID" value="AWV98832.1"/>
    <property type="molecule type" value="Genomic_DNA"/>
</dbReference>
<reference evidence="1 2" key="1">
    <citation type="submission" date="2018-05" db="EMBL/GenBank/DDBJ databases">
        <title>Complete genome sequence of Arcticibacterium luteifluviistationis SM1504T, a cytophagaceae bacterium isolated from Arctic surface seawater.</title>
        <authorList>
            <person name="Li Y."/>
            <person name="Qin Q.-L."/>
        </authorList>
    </citation>
    <scope>NUCLEOTIDE SEQUENCE [LARGE SCALE GENOMIC DNA]</scope>
    <source>
        <strain evidence="1 2">SM1504</strain>
    </source>
</reference>
<dbReference type="Proteomes" id="UP000249873">
    <property type="component" value="Chromosome"/>
</dbReference>
<protein>
    <submittedName>
        <fullName evidence="1">Uncharacterized protein</fullName>
    </submittedName>
</protein>
<evidence type="ECO:0000313" key="2">
    <source>
        <dbReference type="Proteomes" id="UP000249873"/>
    </source>
</evidence>
<gene>
    <name evidence="1" type="ORF">DJ013_11875</name>
</gene>
<accession>A0A2Z4GC13</accession>
<organism evidence="1 2">
    <name type="scientific">Arcticibacterium luteifluviistationis</name>
    <dbReference type="NCBI Taxonomy" id="1784714"/>
    <lineage>
        <taxon>Bacteria</taxon>
        <taxon>Pseudomonadati</taxon>
        <taxon>Bacteroidota</taxon>
        <taxon>Cytophagia</taxon>
        <taxon>Cytophagales</taxon>
        <taxon>Leadbetterellaceae</taxon>
        <taxon>Arcticibacterium</taxon>
    </lineage>
</organism>